<reference evidence="2" key="1">
    <citation type="journal article" date="2012" name="MBio">
        <title>Comparative genome analysis of Trichophyton rubrum and related dermatophytes reveals candidate genes involved in infection.</title>
        <authorList>
            <person name="Martinez D.A."/>
            <person name="Oliver B.G."/>
            <person name="Graeser Y."/>
            <person name="Goldberg J.M."/>
            <person name="Li W."/>
            <person name="Martinez-Rossi N.M."/>
            <person name="Monod M."/>
            <person name="Shelest E."/>
            <person name="Barton R.C."/>
            <person name="Birch E."/>
            <person name="Brakhage A.A."/>
            <person name="Chen Z."/>
            <person name="Gurr S.J."/>
            <person name="Heiman D."/>
            <person name="Heitman J."/>
            <person name="Kosti I."/>
            <person name="Rossi A."/>
            <person name="Saif S."/>
            <person name="Samalova M."/>
            <person name="Saunders C.W."/>
            <person name="Shea T."/>
            <person name="Summerbell R.C."/>
            <person name="Xu J."/>
            <person name="Young S."/>
            <person name="Zeng Q."/>
            <person name="Birren B.W."/>
            <person name="Cuomo C.A."/>
            <person name="White T.C."/>
        </authorList>
    </citation>
    <scope>NUCLEOTIDE SEQUENCE [LARGE SCALE GENOMIC DNA]</scope>
    <source>
        <strain evidence="2">CBS 112818</strain>
    </source>
</reference>
<evidence type="ECO:0000313" key="2">
    <source>
        <dbReference type="Proteomes" id="UP000009172"/>
    </source>
</evidence>
<name>F2S1G0_TRIT1</name>
<evidence type="ECO:0000313" key="1">
    <source>
        <dbReference type="EMBL" id="EGD97409.1"/>
    </source>
</evidence>
<proteinExistence type="predicted"/>
<dbReference type="Proteomes" id="UP000009172">
    <property type="component" value="Unassembled WGS sequence"/>
</dbReference>
<dbReference type="AlphaFoldDB" id="F2S1G0"/>
<sequence>MGGVHQLTQACPFEHLVLASANGFSTVIVDQVPPYNYIKDDRAIFASFGPARWQSQGSRAKSQCGFTPSPAAVLLKCLLLCAGAAYARRCGRWRPGWMCVLLLGYAETDLLGTLDVDALPLATAGEMALLLTATWNFVENGYLGNTGERVNPVVKS</sequence>
<gene>
    <name evidence="1" type="ORF">TESG_04819</name>
</gene>
<keyword evidence="2" id="KW-1185">Reference proteome</keyword>
<dbReference type="EMBL" id="GG698501">
    <property type="protein sequence ID" value="EGD97409.1"/>
    <property type="molecule type" value="Genomic_DNA"/>
</dbReference>
<accession>F2S1G0</accession>
<protein>
    <submittedName>
        <fullName evidence="1">Uncharacterized protein</fullName>
    </submittedName>
</protein>
<organism evidence="1 2">
    <name type="scientific">Trichophyton tonsurans (strain CBS 112818)</name>
    <name type="common">Scalp ringworm fungus</name>
    <dbReference type="NCBI Taxonomy" id="647933"/>
    <lineage>
        <taxon>Eukaryota</taxon>
        <taxon>Fungi</taxon>
        <taxon>Dikarya</taxon>
        <taxon>Ascomycota</taxon>
        <taxon>Pezizomycotina</taxon>
        <taxon>Eurotiomycetes</taxon>
        <taxon>Eurotiomycetidae</taxon>
        <taxon>Onygenales</taxon>
        <taxon>Arthrodermataceae</taxon>
        <taxon>Trichophyton</taxon>
    </lineage>
</organism>
<dbReference type="HOGENOM" id="CLU_1688003_0_0_1"/>